<evidence type="ECO:0000313" key="2">
    <source>
        <dbReference type="EMBL" id="CAJ2511116.1"/>
    </source>
</evidence>
<dbReference type="Proteomes" id="UP001295740">
    <property type="component" value="Unassembled WGS sequence"/>
</dbReference>
<organism evidence="2 3">
    <name type="scientific">Anthostomella pinea</name>
    <dbReference type="NCBI Taxonomy" id="933095"/>
    <lineage>
        <taxon>Eukaryota</taxon>
        <taxon>Fungi</taxon>
        <taxon>Dikarya</taxon>
        <taxon>Ascomycota</taxon>
        <taxon>Pezizomycotina</taxon>
        <taxon>Sordariomycetes</taxon>
        <taxon>Xylariomycetidae</taxon>
        <taxon>Xylariales</taxon>
        <taxon>Xylariaceae</taxon>
        <taxon>Anthostomella</taxon>
    </lineage>
</organism>
<dbReference type="AlphaFoldDB" id="A0AAI8VU59"/>
<gene>
    <name evidence="2" type="ORF">KHLLAP_LOCUS11584</name>
</gene>
<accession>A0AAI8VU59</accession>
<feature type="compositionally biased region" description="Basic and acidic residues" evidence="1">
    <location>
        <begin position="112"/>
        <end position="121"/>
    </location>
</feature>
<feature type="region of interest" description="Disordered" evidence="1">
    <location>
        <begin position="1"/>
        <end position="121"/>
    </location>
</feature>
<protein>
    <submittedName>
        <fullName evidence="2">Uu.00g067410.m01.CDS01</fullName>
    </submittedName>
</protein>
<evidence type="ECO:0000313" key="3">
    <source>
        <dbReference type="Proteomes" id="UP001295740"/>
    </source>
</evidence>
<name>A0AAI8VU59_9PEZI</name>
<feature type="compositionally biased region" description="Low complexity" evidence="1">
    <location>
        <begin position="26"/>
        <end position="40"/>
    </location>
</feature>
<reference evidence="2" key="1">
    <citation type="submission" date="2023-10" db="EMBL/GenBank/DDBJ databases">
        <authorList>
            <person name="Hackl T."/>
        </authorList>
    </citation>
    <scope>NUCLEOTIDE SEQUENCE</scope>
</reference>
<proteinExistence type="predicted"/>
<keyword evidence="3" id="KW-1185">Reference proteome</keyword>
<dbReference type="EMBL" id="CAUWAG010000018">
    <property type="protein sequence ID" value="CAJ2511116.1"/>
    <property type="molecule type" value="Genomic_DNA"/>
</dbReference>
<feature type="compositionally biased region" description="Low complexity" evidence="1">
    <location>
        <begin position="91"/>
        <end position="109"/>
    </location>
</feature>
<evidence type="ECO:0000256" key="1">
    <source>
        <dbReference type="SAM" id="MobiDB-lite"/>
    </source>
</evidence>
<sequence>MSKTDSRSVTFTPESRDSSIRQCTRSPAKSRSPSPYPSSSEESDSDSEIDSLPVPTPLFTGEYRTPLRERVQKMPEAADSNTTAARPGTPLPKRSSSSLRTPTLPSLPSVRECPDAPTKKGKVFDLRRQFAQDSGSADKEDVLLDRRANKQGAALAKKLTIDNAHERRVSGMVTPGRGSPLRHSTSAADELADMYCRGQTFEDLIGLVEEATEEWLAESACLFRE</sequence>
<comment type="caution">
    <text evidence="2">The sequence shown here is derived from an EMBL/GenBank/DDBJ whole genome shotgun (WGS) entry which is preliminary data.</text>
</comment>